<feature type="non-terminal residue" evidence="1">
    <location>
        <position position="1"/>
    </location>
</feature>
<proteinExistence type="predicted"/>
<dbReference type="EMBL" id="HACG01051105">
    <property type="protein sequence ID" value="CEK97976.1"/>
    <property type="molecule type" value="Transcribed_RNA"/>
</dbReference>
<accession>A0A0B7C049</accession>
<reference evidence="1" key="1">
    <citation type="submission" date="2014-12" db="EMBL/GenBank/DDBJ databases">
        <title>Insight into the proteome of Arion vulgaris.</title>
        <authorList>
            <person name="Aradska J."/>
            <person name="Bulat T."/>
            <person name="Smidak R."/>
            <person name="Sarate P."/>
            <person name="Gangsoo J."/>
            <person name="Sialana F."/>
            <person name="Bilban M."/>
            <person name="Lubec G."/>
        </authorList>
    </citation>
    <scope>NUCLEOTIDE SEQUENCE</scope>
    <source>
        <tissue evidence="1">Skin</tissue>
    </source>
</reference>
<feature type="non-terminal residue" evidence="1">
    <location>
        <position position="69"/>
    </location>
</feature>
<protein>
    <submittedName>
        <fullName evidence="1">Uncharacterized protein</fullName>
    </submittedName>
</protein>
<organism evidence="1">
    <name type="scientific">Arion vulgaris</name>
    <dbReference type="NCBI Taxonomy" id="1028688"/>
    <lineage>
        <taxon>Eukaryota</taxon>
        <taxon>Metazoa</taxon>
        <taxon>Spiralia</taxon>
        <taxon>Lophotrochozoa</taxon>
        <taxon>Mollusca</taxon>
        <taxon>Gastropoda</taxon>
        <taxon>Heterobranchia</taxon>
        <taxon>Euthyneura</taxon>
        <taxon>Panpulmonata</taxon>
        <taxon>Eupulmonata</taxon>
        <taxon>Stylommatophora</taxon>
        <taxon>Helicina</taxon>
        <taxon>Arionoidea</taxon>
        <taxon>Arionidae</taxon>
        <taxon>Arion</taxon>
    </lineage>
</organism>
<sequence>KIQLLFQIHIVLERPMEDTLKVAKITLSSVTEDSPTELIAQEDFSMMSMLMLVIQNQTLLIVEEENQLD</sequence>
<evidence type="ECO:0000313" key="1">
    <source>
        <dbReference type="EMBL" id="CEK97976.1"/>
    </source>
</evidence>
<name>A0A0B7C049_9EUPU</name>
<dbReference type="AlphaFoldDB" id="A0A0B7C049"/>
<gene>
    <name evidence="1" type="primary">ORF217423</name>
</gene>